<dbReference type="Gene3D" id="3.40.50.620">
    <property type="entry name" value="HUPs"/>
    <property type="match status" value="2"/>
</dbReference>
<reference evidence="3 4" key="1">
    <citation type="submission" date="2018-01" db="EMBL/GenBank/DDBJ databases">
        <title>Metagenomic assembled genomes from two thermal pools in the Uzon Caldera, Kamchatka, Russia.</title>
        <authorList>
            <person name="Wilkins L."/>
            <person name="Ettinger C."/>
        </authorList>
    </citation>
    <scope>NUCLEOTIDE SEQUENCE [LARGE SCALE GENOMIC DNA]</scope>
    <source>
        <strain evidence="3">ZAV-15</strain>
    </source>
</reference>
<dbReference type="CDD" id="cd00293">
    <property type="entry name" value="USP-like"/>
    <property type="match status" value="2"/>
</dbReference>
<evidence type="ECO:0000313" key="4">
    <source>
        <dbReference type="Proteomes" id="UP000235731"/>
    </source>
</evidence>
<dbReference type="InterPro" id="IPR006015">
    <property type="entry name" value="Universal_stress_UspA"/>
</dbReference>
<comment type="similarity">
    <text evidence="1">Belongs to the universal stress protein A family.</text>
</comment>
<evidence type="ECO:0000313" key="3">
    <source>
        <dbReference type="EMBL" id="PMP61575.1"/>
    </source>
</evidence>
<dbReference type="Pfam" id="PF00582">
    <property type="entry name" value="Usp"/>
    <property type="match status" value="2"/>
</dbReference>
<dbReference type="InterPro" id="IPR006016">
    <property type="entry name" value="UspA"/>
</dbReference>
<dbReference type="Proteomes" id="UP000235731">
    <property type="component" value="Unassembled WGS sequence"/>
</dbReference>
<accession>A0A2N7PII4</accession>
<sequence length="282" mass="31919">MGVYKKILVAIDTSEDSWYTLEEAVKVIRNKDTWAVVLTVAPQFRGDLGLVFNDIHARILKPYENLLAKAQEYFNKERILSKFLLEEGDPYEKIVDIAYSENCDLIILGKRRSNFQRFLLGSTTARVIGYSPVDVLVIPARSKVSWGRMLVAIDQSSYSEKAFSKALKLGKFYNSELYLLSVIDLPFEAITEAPELYETLGEKLKPYLQDLQNQAFSQGIQAKIFIKEGDPAEEIIKFSQEKEIEIIVMGSYGKTGLKRLLMGSVTEKVISLSEKPVLVVKS</sequence>
<dbReference type="InterPro" id="IPR014729">
    <property type="entry name" value="Rossmann-like_a/b/a_fold"/>
</dbReference>
<dbReference type="PANTHER" id="PTHR46268">
    <property type="entry name" value="STRESS RESPONSE PROTEIN NHAX"/>
    <property type="match status" value="1"/>
</dbReference>
<evidence type="ECO:0000259" key="2">
    <source>
        <dbReference type="Pfam" id="PF00582"/>
    </source>
</evidence>
<protein>
    <recommendedName>
        <fullName evidence="2">UspA domain-containing protein</fullName>
    </recommendedName>
</protein>
<feature type="domain" description="UspA" evidence="2">
    <location>
        <begin position="4"/>
        <end position="139"/>
    </location>
</feature>
<dbReference type="SUPFAM" id="SSF52402">
    <property type="entry name" value="Adenine nucleotide alpha hydrolases-like"/>
    <property type="match status" value="2"/>
</dbReference>
<dbReference type="PRINTS" id="PR01438">
    <property type="entry name" value="UNVRSLSTRESS"/>
</dbReference>
<dbReference type="EMBL" id="PNIE01000079">
    <property type="protein sequence ID" value="PMP61575.1"/>
    <property type="molecule type" value="Genomic_DNA"/>
</dbReference>
<gene>
    <name evidence="3" type="ORF">C0197_05405</name>
</gene>
<comment type="caution">
    <text evidence="3">The sequence shown here is derived from an EMBL/GenBank/DDBJ whole genome shotgun (WGS) entry which is preliminary data.</text>
</comment>
<organism evidence="3 4">
    <name type="scientific">Caldimicrobium thiodismutans</name>
    <dbReference type="NCBI Taxonomy" id="1653476"/>
    <lineage>
        <taxon>Bacteria</taxon>
        <taxon>Pseudomonadati</taxon>
        <taxon>Thermodesulfobacteriota</taxon>
        <taxon>Thermodesulfobacteria</taxon>
        <taxon>Thermodesulfobacteriales</taxon>
        <taxon>Thermodesulfobacteriaceae</taxon>
        <taxon>Caldimicrobium</taxon>
    </lineage>
</organism>
<feature type="domain" description="UspA" evidence="2">
    <location>
        <begin position="147"/>
        <end position="281"/>
    </location>
</feature>
<dbReference type="PANTHER" id="PTHR46268:SF6">
    <property type="entry name" value="UNIVERSAL STRESS PROTEIN UP12"/>
    <property type="match status" value="1"/>
</dbReference>
<evidence type="ECO:0000256" key="1">
    <source>
        <dbReference type="ARBA" id="ARBA00008791"/>
    </source>
</evidence>
<proteinExistence type="inferred from homology"/>
<name>A0A2N7PII4_9BACT</name>
<dbReference type="AlphaFoldDB" id="A0A2N7PII4"/>